<evidence type="ECO:0000256" key="4">
    <source>
        <dbReference type="ARBA" id="ARBA00022989"/>
    </source>
</evidence>
<feature type="transmembrane region" description="Helical" evidence="6">
    <location>
        <begin position="321"/>
        <end position="339"/>
    </location>
</feature>
<dbReference type="InterPro" id="IPR007168">
    <property type="entry name" value="Phageshock_PspC_N"/>
</dbReference>
<dbReference type="EMBL" id="SBKQ01000014">
    <property type="protein sequence ID" value="RXR29370.1"/>
    <property type="molecule type" value="Genomic_DNA"/>
</dbReference>
<feature type="domain" description="PspC-related transmembrane region" evidence="8">
    <location>
        <begin position="203"/>
        <end position="344"/>
    </location>
</feature>
<accession>A0A4Q1KJ53</accession>
<evidence type="ECO:0000259" key="7">
    <source>
        <dbReference type="Pfam" id="PF04024"/>
    </source>
</evidence>
<evidence type="ECO:0000256" key="1">
    <source>
        <dbReference type="ARBA" id="ARBA00004162"/>
    </source>
</evidence>
<dbReference type="AlphaFoldDB" id="A0A4Q1KJ53"/>
<dbReference type="OrthoDB" id="5772680at2"/>
<dbReference type="GO" id="GO:0005886">
    <property type="term" value="C:plasma membrane"/>
    <property type="evidence" value="ECO:0007669"/>
    <property type="project" value="UniProtKB-SubCell"/>
</dbReference>
<evidence type="ECO:0000313" key="11">
    <source>
        <dbReference type="Proteomes" id="UP000289734"/>
    </source>
</evidence>
<feature type="transmembrane region" description="Helical" evidence="6">
    <location>
        <begin position="235"/>
        <end position="260"/>
    </location>
</feature>
<evidence type="ECO:0000256" key="6">
    <source>
        <dbReference type="SAM" id="Phobius"/>
    </source>
</evidence>
<dbReference type="PANTHER" id="PTHR33885:SF3">
    <property type="entry name" value="PHAGE SHOCK PROTEIN C"/>
    <property type="match status" value="1"/>
</dbReference>
<feature type="domain" description="PspC-related ToastRack" evidence="9">
    <location>
        <begin position="387"/>
        <end position="519"/>
    </location>
</feature>
<evidence type="ECO:0000259" key="8">
    <source>
        <dbReference type="Pfam" id="PF22571"/>
    </source>
</evidence>
<dbReference type="Proteomes" id="UP000289734">
    <property type="component" value="Unassembled WGS sequence"/>
</dbReference>
<comment type="caution">
    <text evidence="10">The sequence shown here is derived from an EMBL/GenBank/DDBJ whole genome shotgun (WGS) entry which is preliminary data.</text>
</comment>
<name>A0A4Q1KJ53_9FLAO</name>
<evidence type="ECO:0000313" key="10">
    <source>
        <dbReference type="EMBL" id="RXR29370.1"/>
    </source>
</evidence>
<keyword evidence="4 6" id="KW-1133">Transmembrane helix</keyword>
<dbReference type="RefSeq" id="WP_129465296.1">
    <property type="nucleotide sequence ID" value="NZ_SBKQ01000014.1"/>
</dbReference>
<proteinExistence type="predicted"/>
<dbReference type="InterPro" id="IPR054321">
    <property type="entry name" value="PspC-rel_TM"/>
</dbReference>
<evidence type="ECO:0000259" key="9">
    <source>
        <dbReference type="Pfam" id="PF22744"/>
    </source>
</evidence>
<keyword evidence="5 6" id="KW-0472">Membrane</keyword>
<protein>
    <submittedName>
        <fullName evidence="10">PspC domain-containing protein</fullName>
    </submittedName>
</protein>
<reference evidence="11" key="1">
    <citation type="submission" date="2019-01" db="EMBL/GenBank/DDBJ databases">
        <title>Cytophagaceae bacterium strain CAR-16.</title>
        <authorList>
            <person name="Chen W.-M."/>
        </authorList>
    </citation>
    <scope>NUCLEOTIDE SEQUENCE [LARGE SCALE GENOMIC DNA]</scope>
    <source>
        <strain evidence="11">ICH-30</strain>
    </source>
</reference>
<keyword evidence="11" id="KW-1185">Reference proteome</keyword>
<feature type="domain" description="Phage shock protein PspC N-terminal" evidence="7">
    <location>
        <begin position="106"/>
        <end position="164"/>
    </location>
</feature>
<feature type="transmembrane region" description="Helical" evidence="6">
    <location>
        <begin position="116"/>
        <end position="135"/>
    </location>
</feature>
<feature type="transmembrane region" description="Helical" evidence="6">
    <location>
        <begin position="141"/>
        <end position="161"/>
    </location>
</feature>
<dbReference type="InterPro" id="IPR052027">
    <property type="entry name" value="PspC"/>
</dbReference>
<evidence type="ECO:0000256" key="2">
    <source>
        <dbReference type="ARBA" id="ARBA00022475"/>
    </source>
</evidence>
<organism evidence="10 11">
    <name type="scientific">Flavobacterium piscinae</name>
    <dbReference type="NCBI Taxonomy" id="2506424"/>
    <lineage>
        <taxon>Bacteria</taxon>
        <taxon>Pseudomonadati</taxon>
        <taxon>Bacteroidota</taxon>
        <taxon>Flavobacteriia</taxon>
        <taxon>Flavobacteriales</taxon>
        <taxon>Flavobacteriaceae</taxon>
        <taxon>Flavobacterium</taxon>
    </lineage>
</organism>
<sequence>MNKTVNINLGGLFFHIDEDAFQKLNRYFDAIKRSLSNSSGQDEIMKDIEMRISEIFTEKKEADKQVINLKDVDAMIAVMGQPEDYRIEEEGDTTQSNFNNSTKSSKKLYRDIDKNILGGVSAGLGHYFGIDALWIRLALVLIVIAGVGFPIFLYILLWILIPKAQTTTEKLQMTGEPVNLSNIEKKVREEFASFSDKVENADYEKMGNAAKSGAEKVGSAIGEVFMTIFNIFAKFIGAIILMFSIFVLGGVLIGGFTFGSTTFVNMPWQSYYDAVIVSEFPIWLVVILSVLAIGIPFFFLLILGLKLLITNMKSIGNVAKYTLLALWLIAVGVLISFGIKQATEIAYDGKTVQKETLNLMPNDTLDIQFKFNDYYTKDYHFEEFEVTQDENGNDIIYSNQISIELIYTEEAQPYLQIEKRAEGKSITEAKKRAEKINYAFKFEGNKLILDNYFITDLKNKYRNQEVELYLYLPQGTIIRPDSSVQRFDSSNNGFFNLHYSSDQYIYNVTKEQIKCLNCPIDENEYNDVQINSSEDSVTSIVTINKDGIHIKETNKSEEKRKFKGLEINEEGVIIKTN</sequence>
<comment type="subcellular location">
    <subcellularLocation>
        <location evidence="1">Cell membrane</location>
        <topology evidence="1">Single-pass membrane protein</topology>
    </subcellularLocation>
</comment>
<keyword evidence="2" id="KW-1003">Cell membrane</keyword>
<dbReference type="Pfam" id="PF04024">
    <property type="entry name" value="PspC"/>
    <property type="match status" value="1"/>
</dbReference>
<gene>
    <name evidence="10" type="ORF">EQG68_12860</name>
</gene>
<feature type="transmembrane region" description="Helical" evidence="6">
    <location>
        <begin position="280"/>
        <end position="309"/>
    </location>
</feature>
<dbReference type="Pfam" id="PF22744">
    <property type="entry name" value="Toast-rack_PspC-Cterm"/>
    <property type="match status" value="1"/>
</dbReference>
<dbReference type="PANTHER" id="PTHR33885">
    <property type="entry name" value="PHAGE SHOCK PROTEIN C"/>
    <property type="match status" value="1"/>
</dbReference>
<evidence type="ECO:0000256" key="5">
    <source>
        <dbReference type="ARBA" id="ARBA00023136"/>
    </source>
</evidence>
<dbReference type="InterPro" id="IPR054319">
    <property type="entry name" value="PspC-rel_ToastRack"/>
</dbReference>
<dbReference type="Pfam" id="PF22571">
    <property type="entry name" value="LiaI-LiaF-TM_PspC"/>
    <property type="match status" value="1"/>
</dbReference>
<keyword evidence="3 6" id="KW-0812">Transmembrane</keyword>
<evidence type="ECO:0000256" key="3">
    <source>
        <dbReference type="ARBA" id="ARBA00022692"/>
    </source>
</evidence>